<reference evidence="2 3" key="1">
    <citation type="journal article" date="2017" name="Front. Genet.">
        <title>Draft sequencing of the heterozygous diploid genome of Satsuma (Citrus unshiu Marc.) using a hybrid assembly approach.</title>
        <authorList>
            <person name="Shimizu T."/>
            <person name="Tanizawa Y."/>
            <person name="Mochizuki T."/>
            <person name="Nagasaki H."/>
            <person name="Yoshioka T."/>
            <person name="Toyoda A."/>
            <person name="Fujiyama A."/>
            <person name="Kaminuma E."/>
            <person name="Nakamura Y."/>
        </authorList>
    </citation>
    <scope>NUCLEOTIDE SEQUENCE [LARGE SCALE GENOMIC DNA]</scope>
    <source>
        <strain evidence="3">cv. Miyagawa wase</strain>
    </source>
</reference>
<gene>
    <name evidence="2" type="ORF">CUMW_207340</name>
</gene>
<evidence type="ECO:0000313" key="2">
    <source>
        <dbReference type="EMBL" id="GAY61127.1"/>
    </source>
</evidence>
<evidence type="ECO:0000256" key="1">
    <source>
        <dbReference type="SAM" id="MobiDB-lite"/>
    </source>
</evidence>
<sequence length="56" mass="6466">MNGLIGINHLRDIGHHYRRSRSREADRVKSGSGRSHDDERQLFINNLELEALQLSP</sequence>
<feature type="region of interest" description="Disordered" evidence="1">
    <location>
        <begin position="18"/>
        <end position="39"/>
    </location>
</feature>
<organism evidence="2 3">
    <name type="scientific">Citrus unshiu</name>
    <name type="common">Satsuma mandarin</name>
    <name type="synonym">Citrus nobilis var. unshiu</name>
    <dbReference type="NCBI Taxonomy" id="55188"/>
    <lineage>
        <taxon>Eukaryota</taxon>
        <taxon>Viridiplantae</taxon>
        <taxon>Streptophyta</taxon>
        <taxon>Embryophyta</taxon>
        <taxon>Tracheophyta</taxon>
        <taxon>Spermatophyta</taxon>
        <taxon>Magnoliopsida</taxon>
        <taxon>eudicotyledons</taxon>
        <taxon>Gunneridae</taxon>
        <taxon>Pentapetalae</taxon>
        <taxon>rosids</taxon>
        <taxon>malvids</taxon>
        <taxon>Sapindales</taxon>
        <taxon>Rutaceae</taxon>
        <taxon>Aurantioideae</taxon>
        <taxon>Citrus</taxon>
    </lineage>
</organism>
<comment type="caution">
    <text evidence="2">The sequence shown here is derived from an EMBL/GenBank/DDBJ whole genome shotgun (WGS) entry which is preliminary data.</text>
</comment>
<evidence type="ECO:0000313" key="3">
    <source>
        <dbReference type="Proteomes" id="UP000236630"/>
    </source>
</evidence>
<accession>A0A2H5Q910</accession>
<dbReference type="EMBL" id="BDQV01000258">
    <property type="protein sequence ID" value="GAY61127.1"/>
    <property type="molecule type" value="Genomic_DNA"/>
</dbReference>
<dbReference type="Proteomes" id="UP000236630">
    <property type="component" value="Unassembled WGS sequence"/>
</dbReference>
<dbReference type="AlphaFoldDB" id="A0A2H5Q910"/>
<name>A0A2H5Q910_CITUN</name>
<feature type="compositionally biased region" description="Basic and acidic residues" evidence="1">
    <location>
        <begin position="22"/>
        <end position="39"/>
    </location>
</feature>
<keyword evidence="3" id="KW-1185">Reference proteome</keyword>
<proteinExistence type="predicted"/>
<protein>
    <submittedName>
        <fullName evidence="2">Uncharacterized protein</fullName>
    </submittedName>
</protein>